<accession>A0A5E4PYL6</accession>
<sequence length="71" mass="8191">MPYPPLAMVLVRKSSPTNITEQPSLTSAPFIFIKTLPQLPTSAYTNYLYINLSIHTWDQNLYRQVFFGNIQ</sequence>
<organism evidence="1 2">
    <name type="scientific">Leptidea sinapis</name>
    <dbReference type="NCBI Taxonomy" id="189913"/>
    <lineage>
        <taxon>Eukaryota</taxon>
        <taxon>Metazoa</taxon>
        <taxon>Ecdysozoa</taxon>
        <taxon>Arthropoda</taxon>
        <taxon>Hexapoda</taxon>
        <taxon>Insecta</taxon>
        <taxon>Pterygota</taxon>
        <taxon>Neoptera</taxon>
        <taxon>Endopterygota</taxon>
        <taxon>Lepidoptera</taxon>
        <taxon>Glossata</taxon>
        <taxon>Ditrysia</taxon>
        <taxon>Papilionoidea</taxon>
        <taxon>Pieridae</taxon>
        <taxon>Dismorphiinae</taxon>
        <taxon>Leptidea</taxon>
    </lineage>
</organism>
<proteinExistence type="predicted"/>
<keyword evidence="2" id="KW-1185">Reference proteome</keyword>
<dbReference type="AlphaFoldDB" id="A0A5E4PYL6"/>
<evidence type="ECO:0000313" key="1">
    <source>
        <dbReference type="EMBL" id="VVC90282.1"/>
    </source>
</evidence>
<protein>
    <submittedName>
        <fullName evidence="1">Uncharacterized protein</fullName>
    </submittedName>
</protein>
<gene>
    <name evidence="1" type="ORF">LSINAPIS_LOCUS3224</name>
</gene>
<dbReference type="Proteomes" id="UP000324832">
    <property type="component" value="Unassembled WGS sequence"/>
</dbReference>
<name>A0A5E4PYL6_9NEOP</name>
<evidence type="ECO:0000313" key="2">
    <source>
        <dbReference type="Proteomes" id="UP000324832"/>
    </source>
</evidence>
<dbReference type="EMBL" id="FZQP02000759">
    <property type="protein sequence ID" value="VVC90282.1"/>
    <property type="molecule type" value="Genomic_DNA"/>
</dbReference>
<reference evidence="1 2" key="1">
    <citation type="submission" date="2017-07" db="EMBL/GenBank/DDBJ databases">
        <authorList>
            <person name="Talla V."/>
            <person name="Backstrom N."/>
        </authorList>
    </citation>
    <scope>NUCLEOTIDE SEQUENCE [LARGE SCALE GENOMIC DNA]</scope>
</reference>